<comment type="similarity">
    <text evidence="2">Belongs to the SLC12A transporter family.</text>
</comment>
<evidence type="ECO:0000256" key="3">
    <source>
        <dbReference type="ARBA" id="ARBA00022448"/>
    </source>
</evidence>
<feature type="domain" description="Prokaryotic cation-chloride cotransporter first C-terminal subdomain" evidence="11">
    <location>
        <begin position="617"/>
        <end position="699"/>
    </location>
</feature>
<feature type="region of interest" description="Disordered" evidence="7">
    <location>
        <begin position="1"/>
        <end position="61"/>
    </location>
</feature>
<dbReference type="GO" id="GO:0015377">
    <property type="term" value="F:chloride:monoatomic cation symporter activity"/>
    <property type="evidence" value="ECO:0007669"/>
    <property type="project" value="InterPro"/>
</dbReference>
<accession>A0A328C629</accession>
<keyword evidence="5 8" id="KW-1133">Transmembrane helix</keyword>
<dbReference type="EMBL" id="QHKO01000005">
    <property type="protein sequence ID" value="RAL21583.1"/>
    <property type="molecule type" value="Genomic_DNA"/>
</dbReference>
<dbReference type="Pfam" id="PF21554">
    <property type="entry name" value="CCC_C_2nd_pro"/>
    <property type="match status" value="1"/>
</dbReference>
<feature type="transmembrane region" description="Helical" evidence="8">
    <location>
        <begin position="251"/>
        <end position="271"/>
    </location>
</feature>
<evidence type="ECO:0000313" key="12">
    <source>
        <dbReference type="EMBL" id="RAL21583.1"/>
    </source>
</evidence>
<keyword evidence="6 8" id="KW-0472">Membrane</keyword>
<dbReference type="AlphaFoldDB" id="A0A328C629"/>
<dbReference type="PANTHER" id="PTHR11827">
    <property type="entry name" value="SOLUTE CARRIER FAMILY 12, CATION COTRANSPORTERS"/>
    <property type="match status" value="1"/>
</dbReference>
<comment type="caution">
    <text evidence="12">The sequence shown here is derived from an EMBL/GenBank/DDBJ whole genome shotgun (WGS) entry which is preliminary data.</text>
</comment>
<feature type="transmembrane region" description="Helical" evidence="8">
    <location>
        <begin position="405"/>
        <end position="423"/>
    </location>
</feature>
<feature type="transmembrane region" description="Helical" evidence="8">
    <location>
        <begin position="435"/>
        <end position="455"/>
    </location>
</feature>
<keyword evidence="4 8" id="KW-0812">Transmembrane</keyword>
<evidence type="ECO:0000259" key="10">
    <source>
        <dbReference type="Pfam" id="PF21554"/>
    </source>
</evidence>
<feature type="domain" description="Amino acid permease/ SLC12A" evidence="9">
    <location>
        <begin position="78"/>
        <end position="486"/>
    </location>
</feature>
<evidence type="ECO:0000256" key="4">
    <source>
        <dbReference type="ARBA" id="ARBA00022692"/>
    </source>
</evidence>
<dbReference type="InterPro" id="IPR004841">
    <property type="entry name" value="AA-permease/SLC12A_dom"/>
</dbReference>
<feature type="compositionally biased region" description="Basic and acidic residues" evidence="7">
    <location>
        <begin position="563"/>
        <end position="580"/>
    </location>
</feature>
<feature type="transmembrane region" description="Helical" evidence="8">
    <location>
        <begin position="326"/>
        <end position="351"/>
    </location>
</feature>
<keyword evidence="3" id="KW-0813">Transport</keyword>
<dbReference type="InterPro" id="IPR048753">
    <property type="entry name" value="CCC_C_1st_subdom"/>
</dbReference>
<feature type="transmembrane region" description="Helical" evidence="8">
    <location>
        <begin position="212"/>
        <end position="231"/>
    </location>
</feature>
<dbReference type="FunFam" id="1.20.1740.10:FF:000013">
    <property type="entry name" value="Solute carrier family 12 member"/>
    <property type="match status" value="1"/>
</dbReference>
<dbReference type="Pfam" id="PF00324">
    <property type="entry name" value="AA_permease"/>
    <property type="match status" value="1"/>
</dbReference>
<dbReference type="InterPro" id="IPR048752">
    <property type="entry name" value="CCC_C_2nd_subdom"/>
</dbReference>
<evidence type="ECO:0000259" key="9">
    <source>
        <dbReference type="Pfam" id="PF00324"/>
    </source>
</evidence>
<evidence type="ECO:0000256" key="5">
    <source>
        <dbReference type="ARBA" id="ARBA00022989"/>
    </source>
</evidence>
<feature type="transmembrane region" description="Helical" evidence="8">
    <location>
        <begin position="382"/>
        <end position="399"/>
    </location>
</feature>
<comment type="subcellular location">
    <subcellularLocation>
        <location evidence="1">Membrane</location>
        <topology evidence="1">Multi-pass membrane protein</topology>
    </subcellularLocation>
</comment>
<evidence type="ECO:0000256" key="2">
    <source>
        <dbReference type="ARBA" id="ARBA00010593"/>
    </source>
</evidence>
<feature type="transmembrane region" description="Helical" evidence="8">
    <location>
        <begin position="186"/>
        <end position="207"/>
    </location>
</feature>
<feature type="transmembrane region" description="Helical" evidence="8">
    <location>
        <begin position="96"/>
        <end position="120"/>
    </location>
</feature>
<evidence type="ECO:0000256" key="7">
    <source>
        <dbReference type="SAM" id="MobiDB-lite"/>
    </source>
</evidence>
<proteinExistence type="inferred from homology"/>
<dbReference type="InterPro" id="IPR004842">
    <property type="entry name" value="SLC12A_fam"/>
</dbReference>
<feature type="compositionally biased region" description="Basic residues" evidence="7">
    <location>
        <begin position="581"/>
        <end position="592"/>
    </location>
</feature>
<organism evidence="12 13">
    <name type="scientific">Lujinxingia litoralis</name>
    <dbReference type="NCBI Taxonomy" id="2211119"/>
    <lineage>
        <taxon>Bacteria</taxon>
        <taxon>Deltaproteobacteria</taxon>
        <taxon>Bradymonadales</taxon>
        <taxon>Lujinxingiaceae</taxon>
        <taxon>Lujinxingia</taxon>
    </lineage>
</organism>
<sequence>MPDRSGARAPKMPEGVDDEGGCMSVGEPGEASEKEHGAEGATSPDGEPSEPAGGGEGSASPIFSERKGLGTFAGVFRPTVLTICGVMMYLREGWLVGQAGLLGALGVLLLTFAITGTAAMSLSSVTTNIRVGAGGVFSIISQSLGLEPGGSIGIPLYVGQALSAALYIYGFTEAWGYIFPDHPPMAVAYAVFALSFGATLISTRLAFRLQGLVMVVIVASLVSIALGLTGMGQSQEVELHNPELFGSFEAGGFWILFAIFFPAGTGIKVGASMSGALANPRRSIPLGTLSAVGVALCIYIFMAFWYSAVATPAELSENVLIVVDRAAWGELVLVGILASTFTATLSSLVAAPRVLQALGSHGILPRSAFFARQRGRGEPRNAAFFTGALVSAALMLGSLDRIAVLITMFFLLTYLTINLVVLVEKSLGMISFRPTFSVPMAVPVAGGALSLLAVFVISPAFALVALSVIGAIYVVLVGRRLETPWETVRSSIFVSMADWAAKRIARGPREANERSWKPDLLVPVESSAQLDGQFRFLRLLTAPKGSLQVVGVLRAAEAPGAEGRADEDGDKKGPADEHARYRPRSSPRKRGRTLPGMGAGQLPEVTSAAGRPQALGDLRAVASDFQREGLFATAVTIEASSYTAGVDMASAVMQGSYFRPNILFVNADLYDQETLGELLEIAIHRNMGAAFLFEHPESSLGHERRINVWVRDQSPDWPLGLRLANLDLSLLLGYQAQRNWQGILRLLTVCPDPAEVDNACRYLQLLVDDARLPRDTRQWVESGSFMKWLHDAPRADLQIMGLADTIDREFMERMVAATGSSVLFVRDSGNESALA</sequence>
<dbReference type="Pfam" id="PF21555">
    <property type="entry name" value="CCC_C_1st_pro"/>
    <property type="match status" value="1"/>
</dbReference>
<feature type="transmembrane region" description="Helical" evidence="8">
    <location>
        <begin position="283"/>
        <end position="306"/>
    </location>
</feature>
<dbReference type="GO" id="GO:0016020">
    <property type="term" value="C:membrane"/>
    <property type="evidence" value="ECO:0007669"/>
    <property type="project" value="UniProtKB-SubCell"/>
</dbReference>
<protein>
    <submittedName>
        <fullName evidence="12">Na-K-Cl cotransporter</fullName>
    </submittedName>
</protein>
<evidence type="ECO:0000256" key="8">
    <source>
        <dbReference type="SAM" id="Phobius"/>
    </source>
</evidence>
<dbReference type="Gene3D" id="1.20.1740.10">
    <property type="entry name" value="Amino acid/polyamine transporter I"/>
    <property type="match status" value="1"/>
</dbReference>
<name>A0A328C629_9DELT</name>
<feature type="transmembrane region" description="Helical" evidence="8">
    <location>
        <begin position="69"/>
        <end position="90"/>
    </location>
</feature>
<evidence type="ECO:0000256" key="6">
    <source>
        <dbReference type="ARBA" id="ARBA00023136"/>
    </source>
</evidence>
<reference evidence="12 13" key="1">
    <citation type="submission" date="2018-05" db="EMBL/GenBank/DDBJ databases">
        <title>Lujinxingia marina gen. nov. sp. nov., a new facultative anaerobic member of the class Deltaproteobacteria, and proposal of Lujinxingaceae fam. nov.</title>
        <authorList>
            <person name="Li C.-M."/>
        </authorList>
    </citation>
    <scope>NUCLEOTIDE SEQUENCE [LARGE SCALE GENOMIC DNA]</scope>
    <source>
        <strain evidence="12 13">B210</strain>
    </source>
</reference>
<feature type="region of interest" description="Disordered" evidence="7">
    <location>
        <begin position="558"/>
        <end position="605"/>
    </location>
</feature>
<feature type="domain" description="Prokaryotic cation-chloride cotransporter second C-terminal subdomain" evidence="10">
    <location>
        <begin position="701"/>
        <end position="834"/>
    </location>
</feature>
<evidence type="ECO:0000313" key="13">
    <source>
        <dbReference type="Proteomes" id="UP000249169"/>
    </source>
</evidence>
<feature type="transmembrane region" description="Helical" evidence="8">
    <location>
        <begin position="461"/>
        <end position="481"/>
    </location>
</feature>
<evidence type="ECO:0000259" key="11">
    <source>
        <dbReference type="Pfam" id="PF21555"/>
    </source>
</evidence>
<gene>
    <name evidence="12" type="ORF">DL240_12050</name>
</gene>
<dbReference type="PANTHER" id="PTHR11827:SF72">
    <property type="entry name" value="GH08340P"/>
    <property type="match status" value="1"/>
</dbReference>
<keyword evidence="13" id="KW-1185">Reference proteome</keyword>
<evidence type="ECO:0000256" key="1">
    <source>
        <dbReference type="ARBA" id="ARBA00004141"/>
    </source>
</evidence>
<dbReference type="Proteomes" id="UP000249169">
    <property type="component" value="Unassembled WGS sequence"/>
</dbReference>